<evidence type="ECO:0000313" key="2">
    <source>
        <dbReference type="Proteomes" id="UP000824469"/>
    </source>
</evidence>
<feature type="non-terminal residue" evidence="1">
    <location>
        <position position="50"/>
    </location>
</feature>
<comment type="caution">
    <text evidence="1">The sequence shown here is derived from an EMBL/GenBank/DDBJ whole genome shotgun (WGS) entry which is preliminary data.</text>
</comment>
<sequence>RLKITQDAIADAEIITGKNSQPLVENVELFLKEQLTMAVQNTSLEHEEGK</sequence>
<proteinExistence type="predicted"/>
<organism evidence="1 2">
    <name type="scientific">Taxus chinensis</name>
    <name type="common">Chinese yew</name>
    <name type="synonym">Taxus wallichiana var. chinensis</name>
    <dbReference type="NCBI Taxonomy" id="29808"/>
    <lineage>
        <taxon>Eukaryota</taxon>
        <taxon>Viridiplantae</taxon>
        <taxon>Streptophyta</taxon>
        <taxon>Embryophyta</taxon>
        <taxon>Tracheophyta</taxon>
        <taxon>Spermatophyta</taxon>
        <taxon>Pinopsida</taxon>
        <taxon>Pinidae</taxon>
        <taxon>Conifers II</taxon>
        <taxon>Cupressales</taxon>
        <taxon>Taxaceae</taxon>
        <taxon>Taxus</taxon>
    </lineage>
</organism>
<evidence type="ECO:0000313" key="1">
    <source>
        <dbReference type="EMBL" id="KAH9287472.1"/>
    </source>
</evidence>
<accession>A0AA38F4I3</accession>
<protein>
    <submittedName>
        <fullName evidence="1">Uncharacterized protein</fullName>
    </submittedName>
</protein>
<dbReference type="EMBL" id="JAHRHJ020003813">
    <property type="protein sequence ID" value="KAH9287472.1"/>
    <property type="molecule type" value="Genomic_DNA"/>
</dbReference>
<feature type="non-terminal residue" evidence="1">
    <location>
        <position position="1"/>
    </location>
</feature>
<dbReference type="AlphaFoldDB" id="A0AA38F4I3"/>
<keyword evidence="2" id="KW-1185">Reference proteome</keyword>
<name>A0AA38F4I3_TAXCH</name>
<gene>
    <name evidence="1" type="ORF">KI387_031589</name>
</gene>
<dbReference type="Proteomes" id="UP000824469">
    <property type="component" value="Unassembled WGS sequence"/>
</dbReference>
<reference evidence="1 2" key="1">
    <citation type="journal article" date="2021" name="Nat. Plants">
        <title>The Taxus genome provides insights into paclitaxel biosynthesis.</title>
        <authorList>
            <person name="Xiong X."/>
            <person name="Gou J."/>
            <person name="Liao Q."/>
            <person name="Li Y."/>
            <person name="Zhou Q."/>
            <person name="Bi G."/>
            <person name="Li C."/>
            <person name="Du R."/>
            <person name="Wang X."/>
            <person name="Sun T."/>
            <person name="Guo L."/>
            <person name="Liang H."/>
            <person name="Lu P."/>
            <person name="Wu Y."/>
            <person name="Zhang Z."/>
            <person name="Ro D.K."/>
            <person name="Shang Y."/>
            <person name="Huang S."/>
            <person name="Yan J."/>
        </authorList>
    </citation>
    <scope>NUCLEOTIDE SEQUENCE [LARGE SCALE GENOMIC DNA]</scope>
    <source>
        <strain evidence="1">Ta-2019</strain>
    </source>
</reference>